<sequence>MADRQPSVCVTTAAGEPGPCGHDNIDAGELRNALNRVGLADHVVRPARSDDITEGKGLVFAARVDGACVLGYVLPQTETAAGVTGTLHDGTCLPV</sequence>
<name>A0ABX2RNE6_9ACTN</name>
<dbReference type="Proteomes" id="UP000631553">
    <property type="component" value="Unassembled WGS sequence"/>
</dbReference>
<evidence type="ECO:0000313" key="1">
    <source>
        <dbReference type="EMBL" id="NYF57548.1"/>
    </source>
</evidence>
<dbReference type="EMBL" id="JACCCQ010000001">
    <property type="protein sequence ID" value="NYF57548.1"/>
    <property type="molecule type" value="Genomic_DNA"/>
</dbReference>
<accession>A0ABX2RNE6</accession>
<protein>
    <submittedName>
        <fullName evidence="1">Uncharacterized protein</fullName>
    </submittedName>
</protein>
<organism evidence="1 2">
    <name type="scientific">Micromonospora purpureochromogenes</name>
    <dbReference type="NCBI Taxonomy" id="47872"/>
    <lineage>
        <taxon>Bacteria</taxon>
        <taxon>Bacillati</taxon>
        <taxon>Actinomycetota</taxon>
        <taxon>Actinomycetes</taxon>
        <taxon>Micromonosporales</taxon>
        <taxon>Micromonosporaceae</taxon>
        <taxon>Micromonospora</taxon>
    </lineage>
</organism>
<reference evidence="1 2" key="1">
    <citation type="submission" date="2020-07" db="EMBL/GenBank/DDBJ databases">
        <title>Sequencing the genomes of 1000 actinobacteria strains.</title>
        <authorList>
            <person name="Klenk H.-P."/>
        </authorList>
    </citation>
    <scope>NUCLEOTIDE SEQUENCE [LARGE SCALE GENOMIC DNA]</scope>
    <source>
        <strain evidence="1 2">DSM 43814</strain>
    </source>
</reference>
<dbReference type="RefSeq" id="WP_179803620.1">
    <property type="nucleotide sequence ID" value="NZ_JACCCQ010000001.1"/>
</dbReference>
<evidence type="ECO:0000313" key="2">
    <source>
        <dbReference type="Proteomes" id="UP000631553"/>
    </source>
</evidence>
<comment type="caution">
    <text evidence="1">The sequence shown here is derived from an EMBL/GenBank/DDBJ whole genome shotgun (WGS) entry which is preliminary data.</text>
</comment>
<proteinExistence type="predicted"/>
<gene>
    <name evidence="1" type="ORF">HDA35_003379</name>
</gene>
<keyword evidence="2" id="KW-1185">Reference proteome</keyword>